<feature type="signal peptide" evidence="1">
    <location>
        <begin position="1"/>
        <end position="21"/>
    </location>
</feature>
<evidence type="ECO:0000259" key="2">
    <source>
        <dbReference type="Pfam" id="PF21671"/>
    </source>
</evidence>
<reference evidence="3 4" key="1">
    <citation type="journal article" date="2018" name="Front. Microbiol.">
        <title>Prospects for Fungal Bioremediation of Acidic Radioactive Waste Sites: Characterization and Genome Sequence of Rhodotorula taiwanensis MD1149.</title>
        <authorList>
            <person name="Tkavc R."/>
            <person name="Matrosova V.Y."/>
            <person name="Grichenko O.E."/>
            <person name="Gostincar C."/>
            <person name="Volpe R.P."/>
            <person name="Klimenkova P."/>
            <person name="Gaidamakova E.K."/>
            <person name="Zhou C.E."/>
            <person name="Stewart B.J."/>
            <person name="Lyman M.G."/>
            <person name="Malfatti S.A."/>
            <person name="Rubinfeld B."/>
            <person name="Courtot M."/>
            <person name="Singh J."/>
            <person name="Dalgard C.L."/>
            <person name="Hamilton T."/>
            <person name="Frey K.G."/>
            <person name="Gunde-Cimerman N."/>
            <person name="Dugan L."/>
            <person name="Daly M.J."/>
        </authorList>
    </citation>
    <scope>NUCLEOTIDE SEQUENCE [LARGE SCALE GENOMIC DNA]</scope>
    <source>
        <strain evidence="3 4">MD1149</strain>
    </source>
</reference>
<dbReference type="Pfam" id="PF21671">
    <property type="entry name" value="CPL1-like"/>
    <property type="match status" value="1"/>
</dbReference>
<dbReference type="AlphaFoldDB" id="A0A2S5BH00"/>
<accession>A0A2S5BH00</accession>
<dbReference type="STRING" id="741276.A0A2S5BH00"/>
<dbReference type="EMBL" id="PJQD01000008">
    <property type="protein sequence ID" value="POY76056.1"/>
    <property type="molecule type" value="Genomic_DNA"/>
</dbReference>
<sequence>MAHNLFAFVSAVLAGSHAVQAIGDFPCKGVNGSMSCELWSTYSEAQGTISNTSVCQPDPVYPAISYCGYAAAPCTSNDQCDYGSCGADGKCKGYLGDSCQQDTDCQAFFFCGDGVCGGTSAPCANGLTNSSIPFPDQQCLSQSCDVATKSCNAPPSAGIPNGYPCSNNDVCASKWCSPNSLLCSLAASPGARTRKRAADLCPASQVACEISASVGFECIDPTTNLEQCGGCLADGTGVDCTTIHGAESVSCEAGRCIVMSCVPGMYVNSASTACL</sequence>
<dbReference type="OrthoDB" id="439917at2759"/>
<feature type="chain" id="PRO_5015449440" description="Protein CPL1-like domain-containing protein" evidence="1">
    <location>
        <begin position="22"/>
        <end position="275"/>
    </location>
</feature>
<keyword evidence="1" id="KW-0732">Signal</keyword>
<organism evidence="3 4">
    <name type="scientific">Rhodotorula taiwanensis</name>
    <dbReference type="NCBI Taxonomy" id="741276"/>
    <lineage>
        <taxon>Eukaryota</taxon>
        <taxon>Fungi</taxon>
        <taxon>Dikarya</taxon>
        <taxon>Basidiomycota</taxon>
        <taxon>Pucciniomycotina</taxon>
        <taxon>Microbotryomycetes</taxon>
        <taxon>Sporidiobolales</taxon>
        <taxon>Sporidiobolaceae</taxon>
        <taxon>Rhodotorula</taxon>
    </lineage>
</organism>
<comment type="caution">
    <text evidence="3">The sequence shown here is derived from an EMBL/GenBank/DDBJ whole genome shotgun (WGS) entry which is preliminary data.</text>
</comment>
<feature type="domain" description="Protein CPL1-like" evidence="2">
    <location>
        <begin position="216"/>
        <end position="274"/>
    </location>
</feature>
<keyword evidence="4" id="KW-1185">Reference proteome</keyword>
<dbReference type="InterPro" id="IPR038955">
    <property type="entry name" value="PriA/CPL1_fungi"/>
</dbReference>
<protein>
    <recommendedName>
        <fullName evidence="2">Protein CPL1-like domain-containing protein</fullName>
    </recommendedName>
</protein>
<dbReference type="PANTHER" id="PTHR35192">
    <property type="entry name" value="PROTEIN, PUTATIVE-RELATED"/>
    <property type="match status" value="1"/>
</dbReference>
<dbReference type="PANTHER" id="PTHR35192:SF2">
    <property type="entry name" value="APPLE DOMAIN-CONTAINING PROTEIN"/>
    <property type="match status" value="1"/>
</dbReference>
<evidence type="ECO:0000313" key="4">
    <source>
        <dbReference type="Proteomes" id="UP000237144"/>
    </source>
</evidence>
<gene>
    <name evidence="3" type="ORF">BMF94_0779</name>
</gene>
<dbReference type="Proteomes" id="UP000237144">
    <property type="component" value="Unassembled WGS sequence"/>
</dbReference>
<dbReference type="InterPro" id="IPR048661">
    <property type="entry name" value="CPL1-like"/>
</dbReference>
<evidence type="ECO:0000256" key="1">
    <source>
        <dbReference type="SAM" id="SignalP"/>
    </source>
</evidence>
<name>A0A2S5BH00_9BASI</name>
<proteinExistence type="predicted"/>
<evidence type="ECO:0000313" key="3">
    <source>
        <dbReference type="EMBL" id="POY76056.1"/>
    </source>
</evidence>